<dbReference type="AlphaFoldDB" id="A0A514LIW5"/>
<dbReference type="EMBL" id="CP035485">
    <property type="protein sequence ID" value="QDI91786.1"/>
    <property type="molecule type" value="Genomic_DNA"/>
</dbReference>
<name>A0A514LIW5_9BACI</name>
<evidence type="ECO:0000313" key="1">
    <source>
        <dbReference type="EMBL" id="QDI91786.1"/>
    </source>
</evidence>
<protein>
    <submittedName>
        <fullName evidence="1">DUF3231 family protein</fullName>
    </submittedName>
</protein>
<reference evidence="2" key="1">
    <citation type="submission" date="2019-01" db="EMBL/GenBank/DDBJ databases">
        <title>Genomic analysis of Salicibibacter sp. NKC3-5.</title>
        <authorList>
            <person name="Oh Y.J."/>
        </authorList>
    </citation>
    <scope>NUCLEOTIDE SEQUENCE [LARGE SCALE GENOMIC DNA]</scope>
    <source>
        <strain evidence="2">NKC3-5</strain>
    </source>
</reference>
<evidence type="ECO:0000313" key="2">
    <source>
        <dbReference type="Proteomes" id="UP000319756"/>
    </source>
</evidence>
<dbReference type="Proteomes" id="UP000319756">
    <property type="component" value="Chromosome"/>
</dbReference>
<proteinExistence type="predicted"/>
<dbReference type="OrthoDB" id="1675670at2"/>
<dbReference type="InterPro" id="IPR012347">
    <property type="entry name" value="Ferritin-like"/>
</dbReference>
<dbReference type="RefSeq" id="WP_142090252.1">
    <property type="nucleotide sequence ID" value="NZ_CP035485.1"/>
</dbReference>
<sequence length="338" mass="37890">MDYHSPLTASEINMLWGFSIKNSLSVSMMTYFLAKVEDPDISEVLQLVKKQSETALDMIQDVCQREQMAIPIGFTDEDVNPSAPRLFSDAFMLEYTRQLEVITMATASAAIPTVTREDTTNICQTVLQLGMKNHDIANRTSGEKGIYKRPPIIPAPKEVDFVENQRFLAGFLRERRPLSVIEITQLFMNTQTNALGKALMMGFSQTAKDTKIKKFLVRGKEIAHKHMEIFSSHLLEEDLPVQMAWDDSVSDATTEAPFSDKLMTFQTTTLIDAGIGNYGLSLAGSPRRDLGMMYARLVAEIAMMAEDGGELLIEKGWLEQPPLAPDRDTLGKGQRRKR</sequence>
<dbReference type="Pfam" id="PF11553">
    <property type="entry name" value="DUF3231"/>
    <property type="match status" value="2"/>
</dbReference>
<organism evidence="1 2">
    <name type="scientific">Salicibibacter halophilus</name>
    <dbReference type="NCBI Taxonomy" id="2502791"/>
    <lineage>
        <taxon>Bacteria</taxon>
        <taxon>Bacillati</taxon>
        <taxon>Bacillota</taxon>
        <taxon>Bacilli</taxon>
        <taxon>Bacillales</taxon>
        <taxon>Bacillaceae</taxon>
        <taxon>Salicibibacter</taxon>
    </lineage>
</organism>
<dbReference type="InterPro" id="IPR021617">
    <property type="entry name" value="DUF3231"/>
</dbReference>
<dbReference type="Gene3D" id="1.20.1260.10">
    <property type="match status" value="2"/>
</dbReference>
<gene>
    <name evidence="1" type="ORF">EPH95_11880</name>
</gene>
<keyword evidence="2" id="KW-1185">Reference proteome</keyword>
<dbReference type="KEGG" id="sale:EPH95_11880"/>
<accession>A0A514LIW5</accession>